<dbReference type="SMART" id="SM00863">
    <property type="entry name" value="tRNA_SAD"/>
    <property type="match status" value="1"/>
</dbReference>
<dbReference type="PANTHER" id="PTHR43462">
    <property type="entry name" value="ALANYL-TRNA EDITING PROTEIN"/>
    <property type="match status" value="1"/>
</dbReference>
<dbReference type="InterPro" id="IPR012947">
    <property type="entry name" value="tRNA_SAD"/>
</dbReference>
<name>A0A7C4Y422_9BACT</name>
<dbReference type="Gene3D" id="3.30.980.10">
    <property type="entry name" value="Threonyl-trna Synthetase, Chain A, domain 2"/>
    <property type="match status" value="1"/>
</dbReference>
<keyword evidence="3" id="KW-0479">Metal-binding</keyword>
<protein>
    <submittedName>
        <fullName evidence="6">Alanyl-tRNA editing protein</fullName>
    </submittedName>
</protein>
<keyword evidence="4" id="KW-0862">Zinc</keyword>
<dbReference type="GO" id="GO:0002161">
    <property type="term" value="F:aminoacyl-tRNA deacylase activity"/>
    <property type="evidence" value="ECO:0007669"/>
    <property type="project" value="UniProtKB-ARBA"/>
</dbReference>
<dbReference type="Pfam" id="PF07973">
    <property type="entry name" value="tRNA_SAD"/>
    <property type="match status" value="1"/>
</dbReference>
<dbReference type="PANTHER" id="PTHR43462:SF1">
    <property type="entry name" value="ALANYL-TRNA EDITING PROTEIN AARSD1"/>
    <property type="match status" value="1"/>
</dbReference>
<dbReference type="InterPro" id="IPR009000">
    <property type="entry name" value="Transl_B-barrel_sf"/>
</dbReference>
<reference evidence="6" key="1">
    <citation type="journal article" date="2020" name="mSystems">
        <title>Genome- and Community-Level Interaction Insights into Carbon Utilization and Element Cycling Functions of Hydrothermarchaeota in Hydrothermal Sediment.</title>
        <authorList>
            <person name="Zhou Z."/>
            <person name="Liu Y."/>
            <person name="Xu W."/>
            <person name="Pan J."/>
            <person name="Luo Z.H."/>
            <person name="Li M."/>
        </authorList>
    </citation>
    <scope>NUCLEOTIDE SEQUENCE [LARGE SCALE GENOMIC DNA]</scope>
    <source>
        <strain evidence="6">SpSt-794</strain>
    </source>
</reference>
<comment type="subcellular location">
    <subcellularLocation>
        <location evidence="2">Cytoplasm</location>
    </subcellularLocation>
</comment>
<comment type="cofactor">
    <cofactor evidence="1">
        <name>Zn(2+)</name>
        <dbReference type="ChEBI" id="CHEBI:29105"/>
    </cofactor>
</comment>
<dbReference type="InterPro" id="IPR018165">
    <property type="entry name" value="Ala-tRNA-synth_IIc_core"/>
</dbReference>
<evidence type="ECO:0000259" key="5">
    <source>
        <dbReference type="PROSITE" id="PS50860"/>
    </source>
</evidence>
<evidence type="ECO:0000256" key="4">
    <source>
        <dbReference type="ARBA" id="ARBA00022833"/>
    </source>
</evidence>
<dbReference type="EMBL" id="DTHV01000099">
    <property type="protein sequence ID" value="HGW60401.1"/>
    <property type="molecule type" value="Genomic_DNA"/>
</dbReference>
<proteinExistence type="predicted"/>
<evidence type="ECO:0000256" key="3">
    <source>
        <dbReference type="ARBA" id="ARBA00022723"/>
    </source>
</evidence>
<accession>A0A7C4Y422</accession>
<evidence type="ECO:0000313" key="6">
    <source>
        <dbReference type="EMBL" id="HGW60401.1"/>
    </source>
</evidence>
<dbReference type="GO" id="GO:0005737">
    <property type="term" value="C:cytoplasm"/>
    <property type="evidence" value="ECO:0007669"/>
    <property type="project" value="UniProtKB-SubCell"/>
</dbReference>
<dbReference type="GO" id="GO:0005524">
    <property type="term" value="F:ATP binding"/>
    <property type="evidence" value="ECO:0007669"/>
    <property type="project" value="InterPro"/>
</dbReference>
<dbReference type="InterPro" id="IPR018163">
    <property type="entry name" value="Thr/Ala-tRNA-synth_IIc_edit"/>
</dbReference>
<dbReference type="InterPro" id="IPR051335">
    <property type="entry name" value="Alanyl-tRNA_Editing_Enzymes"/>
</dbReference>
<dbReference type="GO" id="GO:0006419">
    <property type="term" value="P:alanyl-tRNA aminoacylation"/>
    <property type="evidence" value="ECO:0007669"/>
    <property type="project" value="InterPro"/>
</dbReference>
<dbReference type="SUPFAM" id="SSF55186">
    <property type="entry name" value="ThrRS/AlaRS common domain"/>
    <property type="match status" value="1"/>
</dbReference>
<sequence length="366" mass="41807">MEAIEFNATVLNILEKDGKFFAILDQTLFYPSGVGGQLGDSGNIGDAKVLKVIEEGEMILHEIDRPLKTNTLYKCTIDIERRLEIAREHTAQHILSQSFKTLFNIETVSFHMDENYSTIDLETNNISNENLLKAELLANRIVLEDRDVKTYFVDEKEIERLNLRKKIDVKPPIRIVEVEGFDISMCGGTHVNKTGEIGSIKILKKEKAKRDYLRVYFASGIRVIKEFNKDLEILQHISSTLTTGFVELEDKITKMQKENKLLQSRIYDLEKFYKNTLLERLKEKNIIFEIVKGISRATFESIAISLSEEGKSGAIAFQNDDNSVIALLGRRDVPIEGKVYSIGGVSFFPVEKEKFENAIEELKKIF</sequence>
<dbReference type="AlphaFoldDB" id="A0A7C4Y422"/>
<dbReference type="GO" id="GO:0046872">
    <property type="term" value="F:metal ion binding"/>
    <property type="evidence" value="ECO:0007669"/>
    <property type="project" value="UniProtKB-KW"/>
</dbReference>
<comment type="caution">
    <text evidence="6">The sequence shown here is derived from an EMBL/GenBank/DDBJ whole genome shotgun (WGS) entry which is preliminary data.</text>
</comment>
<evidence type="ECO:0000256" key="1">
    <source>
        <dbReference type="ARBA" id="ARBA00001947"/>
    </source>
</evidence>
<organism evidence="6">
    <name type="scientific">Caldisericum exile</name>
    <dbReference type="NCBI Taxonomy" id="693075"/>
    <lineage>
        <taxon>Bacteria</taxon>
        <taxon>Pseudomonadati</taxon>
        <taxon>Caldisericota/Cryosericota group</taxon>
        <taxon>Caldisericota</taxon>
        <taxon>Caldisericia</taxon>
        <taxon>Caldisericales</taxon>
        <taxon>Caldisericaceae</taxon>
        <taxon>Caldisericum</taxon>
    </lineage>
</organism>
<dbReference type="Gene3D" id="2.40.30.130">
    <property type="match status" value="1"/>
</dbReference>
<evidence type="ECO:0000256" key="2">
    <source>
        <dbReference type="ARBA" id="ARBA00004496"/>
    </source>
</evidence>
<dbReference type="GO" id="GO:0004813">
    <property type="term" value="F:alanine-tRNA ligase activity"/>
    <property type="evidence" value="ECO:0007669"/>
    <property type="project" value="InterPro"/>
</dbReference>
<dbReference type="PROSITE" id="PS50860">
    <property type="entry name" value="AA_TRNA_LIGASE_II_ALA"/>
    <property type="match status" value="1"/>
</dbReference>
<dbReference type="SUPFAM" id="SSF50447">
    <property type="entry name" value="Translation proteins"/>
    <property type="match status" value="1"/>
</dbReference>
<feature type="domain" description="Alanyl-transfer RNA synthetases family profile" evidence="5">
    <location>
        <begin position="1"/>
        <end position="229"/>
    </location>
</feature>
<gene>
    <name evidence="6" type="ORF">ENV82_03095</name>
</gene>
<dbReference type="GO" id="GO:0003676">
    <property type="term" value="F:nucleic acid binding"/>
    <property type="evidence" value="ECO:0007669"/>
    <property type="project" value="InterPro"/>
</dbReference>